<feature type="region of interest" description="Disordered" evidence="1">
    <location>
        <begin position="654"/>
        <end position="678"/>
    </location>
</feature>
<feature type="region of interest" description="Disordered" evidence="1">
    <location>
        <begin position="618"/>
        <end position="640"/>
    </location>
</feature>
<comment type="caution">
    <text evidence="2">The sequence shown here is derived from an EMBL/GenBank/DDBJ whole genome shotgun (WGS) entry which is preliminary data.</text>
</comment>
<feature type="compositionally biased region" description="Polar residues" evidence="1">
    <location>
        <begin position="471"/>
        <end position="495"/>
    </location>
</feature>
<feature type="non-terminal residue" evidence="2">
    <location>
        <position position="723"/>
    </location>
</feature>
<keyword evidence="3" id="KW-1185">Reference proteome</keyword>
<dbReference type="EMBL" id="SEYY01012753">
    <property type="protein sequence ID" value="KAB7500762.1"/>
    <property type="molecule type" value="Genomic_DNA"/>
</dbReference>
<feature type="region of interest" description="Disordered" evidence="1">
    <location>
        <begin position="401"/>
        <end position="422"/>
    </location>
</feature>
<evidence type="ECO:0000313" key="2">
    <source>
        <dbReference type="EMBL" id="KAB7500762.1"/>
    </source>
</evidence>
<gene>
    <name evidence="2" type="ORF">Anas_06066</name>
</gene>
<organism evidence="2 3">
    <name type="scientific">Armadillidium nasatum</name>
    <dbReference type="NCBI Taxonomy" id="96803"/>
    <lineage>
        <taxon>Eukaryota</taxon>
        <taxon>Metazoa</taxon>
        <taxon>Ecdysozoa</taxon>
        <taxon>Arthropoda</taxon>
        <taxon>Crustacea</taxon>
        <taxon>Multicrustacea</taxon>
        <taxon>Malacostraca</taxon>
        <taxon>Eumalacostraca</taxon>
        <taxon>Peracarida</taxon>
        <taxon>Isopoda</taxon>
        <taxon>Oniscidea</taxon>
        <taxon>Crinocheta</taxon>
        <taxon>Armadillidiidae</taxon>
        <taxon>Armadillidium</taxon>
    </lineage>
</organism>
<evidence type="ECO:0000313" key="3">
    <source>
        <dbReference type="Proteomes" id="UP000326759"/>
    </source>
</evidence>
<reference evidence="2 3" key="1">
    <citation type="journal article" date="2019" name="PLoS Biol.">
        <title>Sex chromosomes control vertical transmission of feminizing Wolbachia symbionts in an isopod.</title>
        <authorList>
            <person name="Becking T."/>
            <person name="Chebbi M.A."/>
            <person name="Giraud I."/>
            <person name="Moumen B."/>
            <person name="Laverre T."/>
            <person name="Caubet Y."/>
            <person name="Peccoud J."/>
            <person name="Gilbert C."/>
            <person name="Cordaux R."/>
        </authorList>
    </citation>
    <scope>NUCLEOTIDE SEQUENCE [LARGE SCALE GENOMIC DNA]</scope>
    <source>
        <strain evidence="2">ANa2</strain>
        <tissue evidence="2">Whole body excluding digestive tract and cuticle</tissue>
    </source>
</reference>
<protein>
    <submittedName>
        <fullName evidence="2">Uncharacterized protein</fullName>
    </submittedName>
</protein>
<dbReference type="AlphaFoldDB" id="A0A5N5T349"/>
<feature type="compositionally biased region" description="Low complexity" evidence="1">
    <location>
        <begin position="658"/>
        <end position="671"/>
    </location>
</feature>
<accession>A0A5N5T349</accession>
<proteinExistence type="predicted"/>
<name>A0A5N5T349_9CRUS</name>
<dbReference type="Proteomes" id="UP000326759">
    <property type="component" value="Unassembled WGS sequence"/>
</dbReference>
<feature type="compositionally biased region" description="Basic and acidic residues" evidence="1">
    <location>
        <begin position="496"/>
        <end position="507"/>
    </location>
</feature>
<sequence length="723" mass="81624">MFWLKIFVSYFLLTITYLTYEVSVALSVNIYKKYPIKVLQNKEIYNNSDNHQIYKKQGSSILGNKWLFQDLFNQSLKRKKRFFWNKENDQNTTTSIPVTNLNSITNFMDQESTTTVKSWRSWFSGAAKKVKSTYNKAIEKLKSGTSNIKKSIKKAGRKIVRGILNIRKYFTRSEDKFTIFANKVKERVEGGDENAINLLHKLGIDVNYDKDGNLIGSEVNKTSLPVKDILIKEGIYYESNATLSEEREVENGLTSLEQTTKTTTLKPTSKVASKYRDFITEGKYTTKQTSLKGFFPGLNETTFTSPETFNTTAYISITHKTITKEKNATYSRSEPVNLKTIYSYITEPPLLFTTDGETFPTTLKSKTDNISETTFKIQDLTKSFGTTIMTQVQPETSTVSFSTNTTSQTKSGMSLETRKLQDESTSTYASTAKVTTNPISISASSIVFSTDLTDEVKDKSSIQTVTTPFAKTTKNESSGLSKPSSEFSSDLSHPTTEAKDKSLTEKATDTFTKTSSKESLALTKTSAWFSSDTTEIVDKSSAETITKPYPKTATKESSVLYKSSEVFSRYPSHYTEEEVDKFSKETATKPYIKTTTKATITTQKTRFPSHVSSVNFDSSTDFSENTEVTEKTQTRITESSSILSSTMGLYLDTEKVTKPTMTTTEGSTTSTEPPPFPDIFKESGVRERLHEVFMKGDFSHDDLRTTFEFDPALYEEFYDYDYK</sequence>
<evidence type="ECO:0000256" key="1">
    <source>
        <dbReference type="SAM" id="MobiDB-lite"/>
    </source>
</evidence>
<feature type="region of interest" description="Disordered" evidence="1">
    <location>
        <begin position="471"/>
        <end position="507"/>
    </location>
</feature>
<dbReference type="OrthoDB" id="6382668at2759"/>